<feature type="compositionally biased region" description="Gly residues" evidence="5">
    <location>
        <begin position="529"/>
        <end position="541"/>
    </location>
</feature>
<name>A0A136JBU4_9PEZI</name>
<feature type="transmembrane region" description="Helical" evidence="6">
    <location>
        <begin position="150"/>
        <end position="175"/>
    </location>
</feature>
<keyword evidence="9" id="KW-1185">Reference proteome</keyword>
<dbReference type="PRINTS" id="PR01036">
    <property type="entry name" value="TCRTETB"/>
</dbReference>
<dbReference type="InParanoid" id="A0A136JBU4"/>
<feature type="transmembrane region" description="Helical" evidence="6">
    <location>
        <begin position="480"/>
        <end position="499"/>
    </location>
</feature>
<feature type="transmembrane region" description="Helical" evidence="6">
    <location>
        <begin position="424"/>
        <end position="442"/>
    </location>
</feature>
<dbReference type="InterPro" id="IPR036259">
    <property type="entry name" value="MFS_trans_sf"/>
</dbReference>
<dbReference type="InterPro" id="IPR020846">
    <property type="entry name" value="MFS_dom"/>
</dbReference>
<feature type="transmembrane region" description="Helical" evidence="6">
    <location>
        <begin position="181"/>
        <end position="201"/>
    </location>
</feature>
<evidence type="ECO:0000256" key="1">
    <source>
        <dbReference type="ARBA" id="ARBA00004141"/>
    </source>
</evidence>
<dbReference type="Proteomes" id="UP000070501">
    <property type="component" value="Unassembled WGS sequence"/>
</dbReference>
<keyword evidence="3 6" id="KW-1133">Transmembrane helix</keyword>
<feature type="transmembrane region" description="Helical" evidence="6">
    <location>
        <begin position="378"/>
        <end position="403"/>
    </location>
</feature>
<feature type="transmembrane region" description="Helical" evidence="6">
    <location>
        <begin position="21"/>
        <end position="41"/>
    </location>
</feature>
<dbReference type="PANTHER" id="PTHR23501">
    <property type="entry name" value="MAJOR FACILITATOR SUPERFAMILY"/>
    <property type="match status" value="1"/>
</dbReference>
<evidence type="ECO:0000259" key="7">
    <source>
        <dbReference type="PROSITE" id="PS50850"/>
    </source>
</evidence>
<dbReference type="PROSITE" id="PS50850">
    <property type="entry name" value="MFS"/>
    <property type="match status" value="1"/>
</dbReference>
<feature type="transmembrane region" description="Helical" evidence="6">
    <location>
        <begin position="222"/>
        <end position="243"/>
    </location>
</feature>
<evidence type="ECO:0000256" key="6">
    <source>
        <dbReference type="SAM" id="Phobius"/>
    </source>
</evidence>
<evidence type="ECO:0000256" key="5">
    <source>
        <dbReference type="SAM" id="MobiDB-lite"/>
    </source>
</evidence>
<dbReference type="PANTHER" id="PTHR23501:SF78">
    <property type="entry name" value="MAJOR FACILITATOR SUPERFAMILY (MFS) PROFILE DOMAIN-CONTAINING PROTEIN-RELATED"/>
    <property type="match status" value="1"/>
</dbReference>
<feature type="region of interest" description="Disordered" evidence="5">
    <location>
        <begin position="508"/>
        <end position="552"/>
    </location>
</feature>
<dbReference type="SUPFAM" id="SSF103473">
    <property type="entry name" value="MFS general substrate transporter"/>
    <property type="match status" value="1"/>
</dbReference>
<evidence type="ECO:0000256" key="4">
    <source>
        <dbReference type="ARBA" id="ARBA00023136"/>
    </source>
</evidence>
<dbReference type="GO" id="GO:0005886">
    <property type="term" value="C:plasma membrane"/>
    <property type="evidence" value="ECO:0007669"/>
    <property type="project" value="TreeGrafter"/>
</dbReference>
<dbReference type="FunFam" id="1.20.1250.20:FF:000436">
    <property type="entry name" value="MFS transporter, putative"/>
    <property type="match status" value="1"/>
</dbReference>
<keyword evidence="2 6" id="KW-0812">Transmembrane</keyword>
<dbReference type="OrthoDB" id="10021397at2759"/>
<dbReference type="InterPro" id="IPR011701">
    <property type="entry name" value="MFS"/>
</dbReference>
<evidence type="ECO:0000313" key="9">
    <source>
        <dbReference type="Proteomes" id="UP000070501"/>
    </source>
</evidence>
<organism evidence="8 9">
    <name type="scientific">Microdochium bolleyi</name>
    <dbReference type="NCBI Taxonomy" id="196109"/>
    <lineage>
        <taxon>Eukaryota</taxon>
        <taxon>Fungi</taxon>
        <taxon>Dikarya</taxon>
        <taxon>Ascomycota</taxon>
        <taxon>Pezizomycotina</taxon>
        <taxon>Sordariomycetes</taxon>
        <taxon>Xylariomycetidae</taxon>
        <taxon>Xylariales</taxon>
        <taxon>Microdochiaceae</taxon>
        <taxon>Microdochium</taxon>
    </lineage>
</organism>
<proteinExistence type="predicted"/>
<sequence>MERRQREAERALHDQTDILPLGRLLVVLSTLAITLLITFIDQNGIAVTLPTIANDIDAGDTISWAGTSSLIANTTFQMLYGRLSDIFGRKVVFLSATGLLSLAALMCGLSRSPAMFYVFRGVAGIGGGGISNLAMIIVSDIVALEQRGKYQGVLGAMVGLGNVAGPFLAAAFIAGTGSWRGFFFTVCPLAALVGAIAFSMLPSNPRSAGVRESISKIDFAGVLLSSVAVIFLLIPISGGGAYFPWDSPIVISMLIIGAVSLVLFVVVELKIARLPMIPVQMFSNPCVATLLIQSFLLGSVYQSHLYYLPLYLQNAHGFSVVESAGFLSITVSAQAVFSILSGQYISWTKRYGEVIWCGFGTWTLGCGLTLLVTRTTPAPVIAAPLLLIGVGVGFIFQPTLVALQAHVSRDRRAVIISNRNFARCAGGAVGLAASASVLQAVLRAQLPDGFQGLADKSYAGGGEERAVEMVLDAYMAASRGVFILQIPFIGLCLLGCIFLKDRGLGHPEDRGEQGRLGQRSRKGSTLSGGSSGSHDCGGGLGESPLTLEETPWVGRVDTEVLARSNSSQDTRVTA</sequence>
<accession>A0A136JBU4</accession>
<evidence type="ECO:0000313" key="8">
    <source>
        <dbReference type="EMBL" id="KXJ94622.1"/>
    </source>
</evidence>
<feature type="transmembrane region" description="Helical" evidence="6">
    <location>
        <begin position="323"/>
        <end position="342"/>
    </location>
</feature>
<comment type="subcellular location">
    <subcellularLocation>
        <location evidence="1">Membrane</location>
        <topology evidence="1">Multi-pass membrane protein</topology>
    </subcellularLocation>
</comment>
<dbReference type="Gene3D" id="1.20.1250.20">
    <property type="entry name" value="MFS general substrate transporter like domains"/>
    <property type="match status" value="2"/>
</dbReference>
<reference evidence="9" key="1">
    <citation type="submission" date="2016-02" db="EMBL/GenBank/DDBJ databases">
        <title>Draft genome sequence of Microdochium bolleyi, a fungal endophyte of beachgrass.</title>
        <authorList>
            <consortium name="DOE Joint Genome Institute"/>
            <person name="David A.S."/>
            <person name="May G."/>
            <person name="Haridas S."/>
            <person name="Lim J."/>
            <person name="Wang M."/>
            <person name="Labutti K."/>
            <person name="Lipzen A."/>
            <person name="Barry K."/>
            <person name="Grigoriev I.V."/>
        </authorList>
    </citation>
    <scope>NUCLEOTIDE SEQUENCE [LARGE SCALE GENOMIC DNA]</scope>
    <source>
        <strain evidence="9">J235TASD1</strain>
    </source>
</reference>
<feature type="transmembrane region" description="Helical" evidence="6">
    <location>
        <begin position="354"/>
        <end position="372"/>
    </location>
</feature>
<feature type="domain" description="Major facilitator superfamily (MFS) profile" evidence="7">
    <location>
        <begin position="27"/>
        <end position="504"/>
    </location>
</feature>
<feature type="transmembrane region" description="Helical" evidence="6">
    <location>
        <begin position="117"/>
        <end position="138"/>
    </location>
</feature>
<dbReference type="AlphaFoldDB" id="A0A136JBU4"/>
<feature type="transmembrane region" description="Helical" evidence="6">
    <location>
        <begin position="281"/>
        <end position="303"/>
    </location>
</feature>
<evidence type="ECO:0000256" key="3">
    <source>
        <dbReference type="ARBA" id="ARBA00022989"/>
    </source>
</evidence>
<dbReference type="EMBL" id="KQ964247">
    <property type="protein sequence ID" value="KXJ94622.1"/>
    <property type="molecule type" value="Genomic_DNA"/>
</dbReference>
<protein>
    <submittedName>
        <fullName evidence="8">Major facilitator superfamily domain-containing protein</fullName>
    </submittedName>
</protein>
<dbReference type="GO" id="GO:0022857">
    <property type="term" value="F:transmembrane transporter activity"/>
    <property type="evidence" value="ECO:0007669"/>
    <property type="project" value="InterPro"/>
</dbReference>
<feature type="transmembrane region" description="Helical" evidence="6">
    <location>
        <begin position="61"/>
        <end position="79"/>
    </location>
</feature>
<evidence type="ECO:0000256" key="2">
    <source>
        <dbReference type="ARBA" id="ARBA00022692"/>
    </source>
</evidence>
<keyword evidence="4 6" id="KW-0472">Membrane</keyword>
<dbReference type="Pfam" id="PF07690">
    <property type="entry name" value="MFS_1"/>
    <property type="match status" value="1"/>
</dbReference>
<feature type="transmembrane region" description="Helical" evidence="6">
    <location>
        <begin position="91"/>
        <end position="111"/>
    </location>
</feature>
<feature type="transmembrane region" description="Helical" evidence="6">
    <location>
        <begin position="249"/>
        <end position="269"/>
    </location>
</feature>
<gene>
    <name evidence="8" type="ORF">Micbo1qcDRAFT_188029</name>
</gene>